<organism evidence="1 2">
    <name type="scientific">Stylosanthes scabra</name>
    <dbReference type="NCBI Taxonomy" id="79078"/>
    <lineage>
        <taxon>Eukaryota</taxon>
        <taxon>Viridiplantae</taxon>
        <taxon>Streptophyta</taxon>
        <taxon>Embryophyta</taxon>
        <taxon>Tracheophyta</taxon>
        <taxon>Spermatophyta</taxon>
        <taxon>Magnoliopsida</taxon>
        <taxon>eudicotyledons</taxon>
        <taxon>Gunneridae</taxon>
        <taxon>Pentapetalae</taxon>
        <taxon>rosids</taxon>
        <taxon>fabids</taxon>
        <taxon>Fabales</taxon>
        <taxon>Fabaceae</taxon>
        <taxon>Papilionoideae</taxon>
        <taxon>50 kb inversion clade</taxon>
        <taxon>dalbergioids sensu lato</taxon>
        <taxon>Dalbergieae</taxon>
        <taxon>Pterocarpus clade</taxon>
        <taxon>Stylosanthes</taxon>
    </lineage>
</organism>
<dbReference type="EMBL" id="JASCZI010000029">
    <property type="protein sequence ID" value="MED6107193.1"/>
    <property type="molecule type" value="Genomic_DNA"/>
</dbReference>
<evidence type="ECO:0000313" key="2">
    <source>
        <dbReference type="Proteomes" id="UP001341840"/>
    </source>
</evidence>
<protein>
    <submittedName>
        <fullName evidence="1">Uncharacterized protein</fullName>
    </submittedName>
</protein>
<reference evidence="1 2" key="1">
    <citation type="journal article" date="2023" name="Plants (Basel)">
        <title>Bridging the Gap: Combining Genomics and Transcriptomics Approaches to Understand Stylosanthes scabra, an Orphan Legume from the Brazilian Caatinga.</title>
        <authorList>
            <person name="Ferreira-Neto J.R.C."/>
            <person name="da Silva M.D."/>
            <person name="Binneck E."/>
            <person name="de Melo N.F."/>
            <person name="da Silva R.H."/>
            <person name="de Melo A.L.T.M."/>
            <person name="Pandolfi V."/>
            <person name="Bustamante F.O."/>
            <person name="Brasileiro-Vidal A.C."/>
            <person name="Benko-Iseppon A.M."/>
        </authorList>
    </citation>
    <scope>NUCLEOTIDE SEQUENCE [LARGE SCALE GENOMIC DNA]</scope>
    <source>
        <tissue evidence="1">Leaves</tissue>
    </source>
</reference>
<name>A0ABU6Q5V6_9FABA</name>
<comment type="caution">
    <text evidence="1">The sequence shown here is derived from an EMBL/GenBank/DDBJ whole genome shotgun (WGS) entry which is preliminary data.</text>
</comment>
<dbReference type="Proteomes" id="UP001341840">
    <property type="component" value="Unassembled WGS sequence"/>
</dbReference>
<gene>
    <name evidence="1" type="ORF">PIB30_011763</name>
</gene>
<proteinExistence type="predicted"/>
<evidence type="ECO:0000313" key="1">
    <source>
        <dbReference type="EMBL" id="MED6107193.1"/>
    </source>
</evidence>
<accession>A0ABU6Q5V6</accession>
<keyword evidence="2" id="KW-1185">Reference proteome</keyword>
<sequence>MELEIHVDGREIEIHVKEFGGEIYSIQTHLSGSDGVIDSETLASESVSRVEESSPVESMIGIGGIGNVLNIPNVGAHPRADTSLNVDKENVSDFFGEGIMREGAHYGTIHAEKDNIGVDNPNDRAQMIVQSATMDHIRPPSNVSMGKRVRPISVKENMLGGDKLRPASSSLCPFPPGFGPCSTRVVELPIVCGEGKGGDHLGNLSPAISHTRTCNSGSGTSVFVDTEETLYRINEEARAVFLADTTNYELNTETLVLEAGDAGGATIPVVEGHKVIGVCAASEGCGVALTEAAEGKIETA</sequence>